<accession>A0A922HW20</accession>
<dbReference type="EMBL" id="ASGP02000004">
    <property type="protein sequence ID" value="KAH9512105.1"/>
    <property type="molecule type" value="Genomic_DNA"/>
</dbReference>
<feature type="compositionally biased region" description="Acidic residues" evidence="1">
    <location>
        <begin position="128"/>
        <end position="138"/>
    </location>
</feature>
<evidence type="ECO:0000313" key="3">
    <source>
        <dbReference type="Proteomes" id="UP000790347"/>
    </source>
</evidence>
<organism evidence="2 3">
    <name type="scientific">Dermatophagoides farinae</name>
    <name type="common">American house dust mite</name>
    <dbReference type="NCBI Taxonomy" id="6954"/>
    <lineage>
        <taxon>Eukaryota</taxon>
        <taxon>Metazoa</taxon>
        <taxon>Ecdysozoa</taxon>
        <taxon>Arthropoda</taxon>
        <taxon>Chelicerata</taxon>
        <taxon>Arachnida</taxon>
        <taxon>Acari</taxon>
        <taxon>Acariformes</taxon>
        <taxon>Sarcoptiformes</taxon>
        <taxon>Astigmata</taxon>
        <taxon>Psoroptidia</taxon>
        <taxon>Analgoidea</taxon>
        <taxon>Pyroglyphidae</taxon>
        <taxon>Dermatophagoidinae</taxon>
        <taxon>Dermatophagoides</taxon>
    </lineage>
</organism>
<proteinExistence type="predicted"/>
<comment type="caution">
    <text evidence="2">The sequence shown here is derived from an EMBL/GenBank/DDBJ whole genome shotgun (WGS) entry which is preliminary data.</text>
</comment>
<name>A0A922HW20_DERFA</name>
<feature type="compositionally biased region" description="Polar residues" evidence="1">
    <location>
        <begin position="89"/>
        <end position="127"/>
    </location>
</feature>
<evidence type="ECO:0000256" key="1">
    <source>
        <dbReference type="SAM" id="MobiDB-lite"/>
    </source>
</evidence>
<reference evidence="2" key="2">
    <citation type="journal article" date="2022" name="Res Sq">
        <title>Comparative Genomics Reveals Insights into the Divergent Evolution of Astigmatic Mites and Household Pest Adaptations.</title>
        <authorList>
            <person name="Xiong Q."/>
            <person name="Wan A.T.-Y."/>
            <person name="Liu X.-Y."/>
            <person name="Fung C.S.-H."/>
            <person name="Xiao X."/>
            <person name="Malainual N."/>
            <person name="Hou J."/>
            <person name="Wang L."/>
            <person name="Wang M."/>
            <person name="Yang K."/>
            <person name="Cui Y."/>
            <person name="Leung E."/>
            <person name="Nong W."/>
            <person name="Shin S.-K."/>
            <person name="Au S."/>
            <person name="Jeong K.Y."/>
            <person name="Chew F.T."/>
            <person name="Hui J."/>
            <person name="Leung T.F."/>
            <person name="Tungtrongchitr A."/>
            <person name="Zhong N."/>
            <person name="Liu Z."/>
            <person name="Tsui S."/>
        </authorList>
    </citation>
    <scope>NUCLEOTIDE SEQUENCE</scope>
    <source>
        <strain evidence="2">Derf</strain>
        <tissue evidence="2">Whole organism</tissue>
    </source>
</reference>
<dbReference type="AlphaFoldDB" id="A0A922HW20"/>
<evidence type="ECO:0000313" key="2">
    <source>
        <dbReference type="EMBL" id="KAH9512105.1"/>
    </source>
</evidence>
<protein>
    <submittedName>
        <fullName evidence="2">Uncharacterized protein</fullName>
    </submittedName>
</protein>
<dbReference type="Proteomes" id="UP000790347">
    <property type="component" value="Unassembled WGS sequence"/>
</dbReference>
<feature type="region of interest" description="Disordered" evidence="1">
    <location>
        <begin position="86"/>
        <end position="148"/>
    </location>
</feature>
<keyword evidence="3" id="KW-1185">Reference proteome</keyword>
<sequence>MANHLLRKIIVFNIDEGFTEEQYVNMIKKENAQLDISDEDMKVYFTHRTSNKNEKFIVLVVSPRVFDACLRMDRLLVNKKYCTVKEYQPRNNDSQKQLDASNMNPQQSTSSSDIPCEQQQTNTNNESPDNDDDDDDDESRPFSKSQSDTDNYLKTLFFHTGKIQ</sequence>
<reference evidence="2" key="1">
    <citation type="submission" date="2013-05" db="EMBL/GenBank/DDBJ databases">
        <authorList>
            <person name="Yim A.K.Y."/>
            <person name="Chan T.F."/>
            <person name="Ji K.M."/>
            <person name="Liu X.Y."/>
            <person name="Zhou J.W."/>
            <person name="Li R.Q."/>
            <person name="Yang K.Y."/>
            <person name="Li J."/>
            <person name="Li M."/>
            <person name="Law P.T.W."/>
            <person name="Wu Y.L."/>
            <person name="Cai Z.L."/>
            <person name="Qin H."/>
            <person name="Bao Y."/>
            <person name="Leung R.K.K."/>
            <person name="Ng P.K.S."/>
            <person name="Zou J."/>
            <person name="Zhong X.J."/>
            <person name="Ran P.X."/>
            <person name="Zhong N.S."/>
            <person name="Liu Z.G."/>
            <person name="Tsui S.K.W."/>
        </authorList>
    </citation>
    <scope>NUCLEOTIDE SEQUENCE</scope>
    <source>
        <strain evidence="2">Derf</strain>
        <tissue evidence="2">Whole organism</tissue>
    </source>
</reference>
<gene>
    <name evidence="2" type="ORF">DERF_010509</name>
</gene>